<evidence type="ECO:0000313" key="2">
    <source>
        <dbReference type="Proteomes" id="UP001472677"/>
    </source>
</evidence>
<keyword evidence="2" id="KW-1185">Reference proteome</keyword>
<organism evidence="1 2">
    <name type="scientific">Hibiscus sabdariffa</name>
    <name type="common">roselle</name>
    <dbReference type="NCBI Taxonomy" id="183260"/>
    <lineage>
        <taxon>Eukaryota</taxon>
        <taxon>Viridiplantae</taxon>
        <taxon>Streptophyta</taxon>
        <taxon>Embryophyta</taxon>
        <taxon>Tracheophyta</taxon>
        <taxon>Spermatophyta</taxon>
        <taxon>Magnoliopsida</taxon>
        <taxon>eudicotyledons</taxon>
        <taxon>Gunneridae</taxon>
        <taxon>Pentapetalae</taxon>
        <taxon>rosids</taxon>
        <taxon>malvids</taxon>
        <taxon>Malvales</taxon>
        <taxon>Malvaceae</taxon>
        <taxon>Malvoideae</taxon>
        <taxon>Hibiscus</taxon>
    </lineage>
</organism>
<comment type="caution">
    <text evidence="1">The sequence shown here is derived from an EMBL/GenBank/DDBJ whole genome shotgun (WGS) entry which is preliminary data.</text>
</comment>
<dbReference type="Proteomes" id="UP001472677">
    <property type="component" value="Unassembled WGS sequence"/>
</dbReference>
<reference evidence="1 2" key="1">
    <citation type="journal article" date="2024" name="G3 (Bethesda)">
        <title>Genome assembly of Hibiscus sabdariffa L. provides insights into metabolisms of medicinal natural products.</title>
        <authorList>
            <person name="Kim T."/>
        </authorList>
    </citation>
    <scope>NUCLEOTIDE SEQUENCE [LARGE SCALE GENOMIC DNA]</scope>
    <source>
        <strain evidence="1">TK-2024</strain>
        <tissue evidence="1">Old leaves</tissue>
    </source>
</reference>
<accession>A0ABR2FAU4</accession>
<proteinExistence type="predicted"/>
<sequence>MEGWGHVSSMLPEPTLNKIAAACPPHASMGCDVLGRRWEENHIFMTNFAYRALSQDSSDEAIGIMWFDWVPNLPI</sequence>
<evidence type="ECO:0000313" key="1">
    <source>
        <dbReference type="EMBL" id="KAK8575364.1"/>
    </source>
</evidence>
<dbReference type="EMBL" id="JBBPBM010000007">
    <property type="protein sequence ID" value="KAK8575364.1"/>
    <property type="molecule type" value="Genomic_DNA"/>
</dbReference>
<gene>
    <name evidence="1" type="ORF">V6N12_063039</name>
</gene>
<protein>
    <submittedName>
        <fullName evidence="1">Uncharacterized protein</fullName>
    </submittedName>
</protein>
<name>A0ABR2FAU4_9ROSI</name>